<name>A0A1F5VXW6_9BACT</name>
<gene>
    <name evidence="1" type="ORF">A2Y62_15990</name>
</gene>
<dbReference type="AlphaFoldDB" id="A0A1F5VXW6"/>
<dbReference type="EMBL" id="MFGW01000008">
    <property type="protein sequence ID" value="OGF68230.1"/>
    <property type="molecule type" value="Genomic_DNA"/>
</dbReference>
<comment type="caution">
    <text evidence="1">The sequence shown here is derived from an EMBL/GenBank/DDBJ whole genome shotgun (WGS) entry which is preliminary data.</text>
</comment>
<sequence>MNKHKVLIFGNKTFGELIPVIQSELFDVIFEKFPDGWGKHENISNYSIIILDYSAFLGNNSIYPKQQEIFEKELFLALDKGATVCFLHYNDDVPMHDPYNFEDGNMNQFQINILLEFQIGFRFLRFFSIRPMKIDQAILWAKITRIEFKNFLDKWGATKNIFRCYGKDTFDDIIYDFNKESALGFMNYFRNGHLIYLPCQRNFSSMANITEMFKTLIDNLITYLTRIRSELPAFAKEPFFKAEEALYKEFLEEQRKTKEIESKLESFNLIKALAFASEYDLQNRLPKFLHDELGFRIEQNETYNEDFWLIGSSGEHIAICEIKSYVRGFKKSGVYDIYNHREHYKKDESFPGILFVSSNLHATNWEQKLSPFAPQDYQVATSNNILIVRVEDLLFMWDSFKQGKISREEIINILISNKGWLYFKSDGRYEIKE</sequence>
<dbReference type="Proteomes" id="UP000178943">
    <property type="component" value="Unassembled WGS sequence"/>
</dbReference>
<protein>
    <submittedName>
        <fullName evidence="1">Uncharacterized protein</fullName>
    </submittedName>
</protein>
<accession>A0A1F5VXW6</accession>
<reference evidence="1 2" key="1">
    <citation type="journal article" date="2016" name="Nat. Commun.">
        <title>Thousands of microbial genomes shed light on interconnected biogeochemical processes in an aquifer system.</title>
        <authorList>
            <person name="Anantharaman K."/>
            <person name="Brown C.T."/>
            <person name="Hug L.A."/>
            <person name="Sharon I."/>
            <person name="Castelle C.J."/>
            <person name="Probst A.J."/>
            <person name="Thomas B.C."/>
            <person name="Singh A."/>
            <person name="Wilkins M.J."/>
            <person name="Karaoz U."/>
            <person name="Brodie E.L."/>
            <person name="Williams K.H."/>
            <person name="Hubbard S.S."/>
            <person name="Banfield J.F."/>
        </authorList>
    </citation>
    <scope>NUCLEOTIDE SEQUENCE [LARGE SCALE GENOMIC DNA]</scope>
</reference>
<evidence type="ECO:0000313" key="2">
    <source>
        <dbReference type="Proteomes" id="UP000178943"/>
    </source>
</evidence>
<organism evidence="1 2">
    <name type="scientific">Candidatus Fischerbacteria bacterium RBG_13_37_8</name>
    <dbReference type="NCBI Taxonomy" id="1817863"/>
    <lineage>
        <taxon>Bacteria</taxon>
        <taxon>Candidatus Fischeribacteriota</taxon>
    </lineage>
</organism>
<proteinExistence type="predicted"/>
<evidence type="ECO:0000313" key="1">
    <source>
        <dbReference type="EMBL" id="OGF68230.1"/>
    </source>
</evidence>